<dbReference type="SMART" id="SM00564">
    <property type="entry name" value="PQQ"/>
    <property type="match status" value="5"/>
</dbReference>
<evidence type="ECO:0000256" key="5">
    <source>
        <dbReference type="ARBA" id="ARBA00022837"/>
    </source>
</evidence>
<feature type="binding site" evidence="11">
    <location>
        <position position="350"/>
    </location>
    <ligand>
        <name>pyrroloquinoline quinone</name>
        <dbReference type="ChEBI" id="CHEBI:58442"/>
    </ligand>
</feature>
<feature type="signal peptide" evidence="14">
    <location>
        <begin position="1"/>
        <end position="25"/>
    </location>
</feature>
<dbReference type="SUPFAM" id="SSF46626">
    <property type="entry name" value="Cytochrome c"/>
    <property type="match status" value="1"/>
</dbReference>
<dbReference type="Pfam" id="PF01011">
    <property type="entry name" value="PQQ"/>
    <property type="match status" value="2"/>
</dbReference>
<keyword evidence="4 14" id="KW-0732">Signal</keyword>
<feature type="binding site" evidence="11">
    <location>
        <position position="258"/>
    </location>
    <ligand>
        <name>pyrroloquinoline quinone</name>
        <dbReference type="ChEBI" id="CHEBI:58442"/>
    </ligand>
</feature>
<feature type="active site" description="Proton acceptor" evidence="10">
    <location>
        <position position="323"/>
    </location>
</feature>
<feature type="binding site" evidence="11">
    <location>
        <position position="88"/>
    </location>
    <ligand>
        <name>pyrroloquinoline quinone</name>
        <dbReference type="ChEBI" id="CHEBI:58442"/>
    </ligand>
</feature>
<dbReference type="PANTHER" id="PTHR32303">
    <property type="entry name" value="QUINOPROTEIN ALCOHOL DEHYDROGENASE (CYTOCHROME C)"/>
    <property type="match status" value="1"/>
</dbReference>
<evidence type="ECO:0000256" key="10">
    <source>
        <dbReference type="PIRSR" id="PIRSR617512-1"/>
    </source>
</evidence>
<evidence type="ECO:0000313" key="16">
    <source>
        <dbReference type="EMBL" id="PDH33620.1"/>
    </source>
</evidence>
<dbReference type="InterPro" id="IPR018391">
    <property type="entry name" value="PQQ_b-propeller_rpt"/>
</dbReference>
<keyword evidence="5 12" id="KW-0106">Calcium</keyword>
<comment type="cofactor">
    <cofactor evidence="11">
        <name>pyrroloquinoline quinone</name>
        <dbReference type="ChEBI" id="CHEBI:58442"/>
    </cofactor>
    <text evidence="11">Binds 1 PQQ group per subunit.</text>
</comment>
<keyword evidence="9 13" id="KW-1015">Disulfide bond</keyword>
<sequence length="701" mass="76878">MKNIFRTIFSLVCALNLANSAAQTAFDYGADVNEQRLINASEEPEVWLSYGRTYDEQRYSPLEQINKDTIDKVGLAWFADMTTSRGQEATPIVVDGALYISTSWSNVWAFDVRTGERLWEFDPEVDRAMGRKACCDVVNRGVAVWQGKVFVGALDGRLIALDSQTGEKLWETQTFDPEMNYTITGAPRVIKGNVIIGNGGAEYGVRGYVTAYDAETGELNWRFFTVPGNPADGYEQNILFDAASTWTGQWWNLGGGGTVWDAMAYDPELDLLYIGVGNGSPWNQSLRSPGGGDNLFLTSIVALDPDDGTYRWHYQTVPGETWDYTATQHIMLADLEIGGEDRRVVMQAPKNGFFYVLDAATGQLISAENYVPVNWATHIDLESGRPVENPDARYDITGTPFIVSPSALGGHNWYPMSFSQNTNLVYIPITENYMGYVRDSEFTVNATGWNTGINLARGFGMVRTAQGLPEQGTFLQAWDPVAQEEVWRVKHEIENGPAGVLSTAAGLVFQGNRSGEFVAYDDLTGERIWSTLTQAGTMAAPSTFEVDGHQHVALLVGSPALPTEGPGAAAATTLASTNNSRILVYRIGGEAQLPRVPVNTESDVEFEIPQIDVPYEVIASGETAYNNACAVCHGSNGISLRPDTYPDLRRSSRMISEDEWNSVVLEGELLDNGMISFANLLENGEAEAIRSYIISLANAED</sequence>
<name>A0A2A5WAX2_9GAMM</name>
<feature type="binding site" evidence="11">
    <location>
        <position position="140"/>
    </location>
    <ligand>
        <name>pyrroloquinoline quinone</name>
        <dbReference type="ChEBI" id="CHEBI:58442"/>
    </ligand>
</feature>
<feature type="binding site" evidence="12">
    <location>
        <position position="202"/>
    </location>
    <ligand>
        <name>Ca(2+)</name>
        <dbReference type="ChEBI" id="CHEBI:29108"/>
    </ligand>
</feature>
<dbReference type="InterPro" id="IPR011047">
    <property type="entry name" value="Quinoprotein_ADH-like_sf"/>
</dbReference>
<feature type="binding site" evidence="11">
    <location>
        <begin position="200"/>
        <end position="201"/>
    </location>
    <ligand>
        <name>pyrroloquinoline quinone</name>
        <dbReference type="ChEBI" id="CHEBI:58442"/>
    </ligand>
</feature>
<comment type="caution">
    <text evidence="16">The sequence shown here is derived from an EMBL/GenBank/DDBJ whole genome shotgun (WGS) entry which is preliminary data.</text>
</comment>
<evidence type="ECO:0000256" key="4">
    <source>
        <dbReference type="ARBA" id="ARBA00022729"/>
    </source>
</evidence>
<feature type="binding site" evidence="12">
    <location>
        <position position="323"/>
    </location>
    <ligand>
        <name>Ca(2+)</name>
        <dbReference type="ChEBI" id="CHEBI:29108"/>
    </ligand>
</feature>
<feature type="binding site" evidence="11">
    <location>
        <position position="184"/>
    </location>
    <ligand>
        <name>pyrroloquinoline quinone</name>
        <dbReference type="ChEBI" id="CHEBI:58442"/>
    </ligand>
</feature>
<evidence type="ECO:0000256" key="2">
    <source>
        <dbReference type="ARBA" id="ARBA00022617"/>
    </source>
</evidence>
<evidence type="ECO:0000256" key="3">
    <source>
        <dbReference type="ARBA" id="ARBA00022723"/>
    </source>
</evidence>
<proteinExistence type="inferred from homology"/>
<dbReference type="GO" id="GO:0009055">
    <property type="term" value="F:electron transfer activity"/>
    <property type="evidence" value="ECO:0007669"/>
    <property type="project" value="InterPro"/>
</dbReference>
<keyword evidence="3 12" id="KW-0479">Metal-binding</keyword>
<dbReference type="Pfam" id="PF13442">
    <property type="entry name" value="Cytochrome_CBB3"/>
    <property type="match status" value="1"/>
</dbReference>
<dbReference type="InterPro" id="IPR036909">
    <property type="entry name" value="Cyt_c-like_dom_sf"/>
</dbReference>
<evidence type="ECO:0000256" key="7">
    <source>
        <dbReference type="ARBA" id="ARBA00023002"/>
    </source>
</evidence>
<dbReference type="EMBL" id="NTJZ01000007">
    <property type="protein sequence ID" value="PDH33620.1"/>
    <property type="molecule type" value="Genomic_DNA"/>
</dbReference>
<feature type="binding site" description="covalent" evidence="11">
    <location>
        <position position="632"/>
    </location>
    <ligand>
        <name>heme c</name>
        <dbReference type="ChEBI" id="CHEBI:61717"/>
    </ligand>
</feature>
<dbReference type="Gene3D" id="2.140.10.10">
    <property type="entry name" value="Quinoprotein alcohol dehydrogenase-like superfamily"/>
    <property type="match status" value="1"/>
</dbReference>
<feature type="binding site" evidence="12">
    <location>
        <position position="278"/>
    </location>
    <ligand>
        <name>Ca(2+)</name>
        <dbReference type="ChEBI" id="CHEBI:29108"/>
    </ligand>
</feature>
<feature type="binding site" evidence="11">
    <location>
        <begin position="412"/>
        <end position="413"/>
    </location>
    <ligand>
        <name>pyrroloquinoline quinone</name>
        <dbReference type="ChEBI" id="CHEBI:58442"/>
    </ligand>
</feature>
<evidence type="ECO:0000256" key="9">
    <source>
        <dbReference type="ARBA" id="ARBA00023157"/>
    </source>
</evidence>
<dbReference type="GO" id="GO:0016614">
    <property type="term" value="F:oxidoreductase activity, acting on CH-OH group of donors"/>
    <property type="evidence" value="ECO:0007669"/>
    <property type="project" value="InterPro"/>
</dbReference>
<dbReference type="Proteomes" id="UP000219329">
    <property type="component" value="Unassembled WGS sequence"/>
</dbReference>
<feature type="binding site" description="axial binding residue" evidence="12">
    <location>
        <position position="633"/>
    </location>
    <ligand>
        <name>heme c</name>
        <dbReference type="ChEBI" id="CHEBI:61717"/>
    </ligand>
    <ligandPart>
        <name>Fe</name>
        <dbReference type="ChEBI" id="CHEBI:18248"/>
    </ligandPart>
</feature>
<feature type="binding site" description="covalent" evidence="11">
    <location>
        <position position="629"/>
    </location>
    <ligand>
        <name>heme c</name>
        <dbReference type="ChEBI" id="CHEBI:61717"/>
    </ligand>
</feature>
<evidence type="ECO:0000256" key="14">
    <source>
        <dbReference type="SAM" id="SignalP"/>
    </source>
</evidence>
<dbReference type="AlphaFoldDB" id="A0A2A5WAX2"/>
<evidence type="ECO:0000259" key="15">
    <source>
        <dbReference type="PROSITE" id="PS51007"/>
    </source>
</evidence>
<feature type="disulfide bond" evidence="13">
    <location>
        <begin position="134"/>
        <end position="135"/>
    </location>
</feature>
<dbReference type="NCBIfam" id="TIGR03075">
    <property type="entry name" value="PQQ_enz_alc_DH"/>
    <property type="match status" value="1"/>
</dbReference>
<dbReference type="CDD" id="cd10279">
    <property type="entry name" value="PQQ_ADH_II"/>
    <property type="match status" value="1"/>
</dbReference>
<comment type="similarity">
    <text evidence="1">Belongs to the bacterial PQQ dehydrogenase family.</text>
</comment>
<dbReference type="InterPro" id="IPR002372">
    <property type="entry name" value="PQQ_rpt_dom"/>
</dbReference>
<keyword evidence="6 11" id="KW-0634">PQQ</keyword>
<accession>A0A2A5WAX2</accession>
<dbReference type="GO" id="GO:0005509">
    <property type="term" value="F:calcium ion binding"/>
    <property type="evidence" value="ECO:0007669"/>
    <property type="project" value="InterPro"/>
</dbReference>
<dbReference type="GO" id="GO:0016020">
    <property type="term" value="C:membrane"/>
    <property type="evidence" value="ECO:0007669"/>
    <property type="project" value="InterPro"/>
</dbReference>
<keyword evidence="8 12" id="KW-0408">Iron</keyword>
<dbReference type="GO" id="GO:0030288">
    <property type="term" value="C:outer membrane-bounded periplasmic space"/>
    <property type="evidence" value="ECO:0007669"/>
    <property type="project" value="InterPro"/>
</dbReference>
<comment type="cofactor">
    <cofactor evidence="11">
        <name>heme c</name>
        <dbReference type="ChEBI" id="CHEBI:61717"/>
    </cofactor>
    <text evidence="11">Binds 1 heme c group per subunit.</text>
</comment>
<evidence type="ECO:0000256" key="8">
    <source>
        <dbReference type="ARBA" id="ARBA00023004"/>
    </source>
</evidence>
<feature type="chain" id="PRO_5012630820" evidence="14">
    <location>
        <begin position="26"/>
        <end position="701"/>
    </location>
</feature>
<dbReference type="PROSITE" id="PS00364">
    <property type="entry name" value="BACTERIAL_PQQ_2"/>
    <property type="match status" value="1"/>
</dbReference>
<evidence type="ECO:0000256" key="12">
    <source>
        <dbReference type="PIRSR" id="PIRSR617512-3"/>
    </source>
</evidence>
<keyword evidence="2 11" id="KW-0349">Heme</keyword>
<evidence type="ECO:0000313" key="17">
    <source>
        <dbReference type="Proteomes" id="UP000219329"/>
    </source>
</evidence>
<evidence type="ECO:0000256" key="13">
    <source>
        <dbReference type="PIRSR" id="PIRSR617512-4"/>
    </source>
</evidence>
<dbReference type="InterPro" id="IPR017512">
    <property type="entry name" value="PQQ_MeOH/EtOH_DH"/>
</dbReference>
<feature type="domain" description="Cytochrome c" evidence="15">
    <location>
        <begin position="616"/>
        <end position="697"/>
    </location>
</feature>
<dbReference type="InterPro" id="IPR009056">
    <property type="entry name" value="Cyt_c-like_dom"/>
</dbReference>
<protein>
    <submittedName>
        <fullName evidence="16">PQQ-dependent dehydrogenase, methanol/ethanol family</fullName>
    </submittedName>
</protein>
<evidence type="ECO:0000256" key="11">
    <source>
        <dbReference type="PIRSR" id="PIRSR617512-2"/>
    </source>
</evidence>
<dbReference type="InterPro" id="IPR001479">
    <property type="entry name" value="Quinoprotein_DH_CS"/>
</dbReference>
<evidence type="ECO:0000256" key="1">
    <source>
        <dbReference type="ARBA" id="ARBA00008156"/>
    </source>
</evidence>
<dbReference type="SUPFAM" id="SSF50998">
    <property type="entry name" value="Quinoprotein alcohol dehydrogenase-like"/>
    <property type="match status" value="1"/>
</dbReference>
<dbReference type="PROSITE" id="PS51007">
    <property type="entry name" value="CYTC"/>
    <property type="match status" value="1"/>
</dbReference>
<feature type="binding site" description="axial binding residue" evidence="12">
    <location>
        <position position="674"/>
    </location>
    <ligand>
        <name>heme c</name>
        <dbReference type="ChEBI" id="CHEBI:61717"/>
    </ligand>
    <ligandPart>
        <name>Fe</name>
        <dbReference type="ChEBI" id="CHEBI:18248"/>
    </ligandPart>
</feature>
<comment type="cofactor">
    <cofactor evidence="12">
        <name>Ca(2+)</name>
        <dbReference type="ChEBI" id="CHEBI:29108"/>
    </cofactor>
    <text evidence="12">Binds 1 Ca(2+) ion per subunit.</text>
</comment>
<evidence type="ECO:0000256" key="6">
    <source>
        <dbReference type="ARBA" id="ARBA00022891"/>
    </source>
</evidence>
<organism evidence="16 17">
    <name type="scientific">OM182 bacterium MED-G28</name>
    <dbReference type="NCBI Taxonomy" id="1986256"/>
    <lineage>
        <taxon>Bacteria</taxon>
        <taxon>Pseudomonadati</taxon>
        <taxon>Pseudomonadota</taxon>
        <taxon>Gammaproteobacteria</taxon>
        <taxon>OMG group</taxon>
        <taxon>OM182 clade</taxon>
    </lineage>
</organism>
<keyword evidence="7" id="KW-0560">Oxidoreductase</keyword>
<reference evidence="16 17" key="1">
    <citation type="submission" date="2017-08" db="EMBL/GenBank/DDBJ databases">
        <title>Fine stratification of microbial communities through a metagenomic profile of the photic zone.</title>
        <authorList>
            <person name="Haro-Moreno J.M."/>
            <person name="Lopez-Perez M."/>
            <person name="De La Torre J."/>
            <person name="Picazo A."/>
            <person name="Camacho A."/>
            <person name="Rodriguez-Valera F."/>
        </authorList>
    </citation>
    <scope>NUCLEOTIDE SEQUENCE [LARGE SCALE GENOMIC DNA]</scope>
    <source>
        <strain evidence="16">MED-G28</strain>
    </source>
</reference>
<gene>
    <name evidence="16" type="ORF">CNF02_07785</name>
</gene>
<dbReference type="Gene3D" id="1.10.760.10">
    <property type="entry name" value="Cytochrome c-like domain"/>
    <property type="match status" value="1"/>
</dbReference>
<dbReference type="GO" id="GO:0020037">
    <property type="term" value="F:heme binding"/>
    <property type="evidence" value="ECO:0007669"/>
    <property type="project" value="InterPro"/>
</dbReference>